<gene>
    <name evidence="2" type="ORF">MENT_LOCUS45980</name>
</gene>
<evidence type="ECO:0000256" key="1">
    <source>
        <dbReference type="SAM" id="SignalP"/>
    </source>
</evidence>
<dbReference type="EMBL" id="CAJEWN010001000">
    <property type="protein sequence ID" value="CAD2193051.1"/>
    <property type="molecule type" value="Genomic_DNA"/>
</dbReference>
<sequence>MSSLSSNRKVIFGVSLIFVLLAICSAFPGRHSSDFQTRFFIPDSSLAANLLAGPPQFVPGPSMHQPVLALRPPFKRYFDSLAGQSLGKRSAPQFEYNIEEKRKMKKETKEI</sequence>
<dbReference type="AlphaFoldDB" id="A0A6V7X165"/>
<organism evidence="2 3">
    <name type="scientific">Meloidogyne enterolobii</name>
    <name type="common">Root-knot nematode worm</name>
    <name type="synonym">Meloidogyne mayaguensis</name>
    <dbReference type="NCBI Taxonomy" id="390850"/>
    <lineage>
        <taxon>Eukaryota</taxon>
        <taxon>Metazoa</taxon>
        <taxon>Ecdysozoa</taxon>
        <taxon>Nematoda</taxon>
        <taxon>Chromadorea</taxon>
        <taxon>Rhabditida</taxon>
        <taxon>Tylenchina</taxon>
        <taxon>Tylenchomorpha</taxon>
        <taxon>Tylenchoidea</taxon>
        <taxon>Meloidogynidae</taxon>
        <taxon>Meloidogyninae</taxon>
        <taxon>Meloidogyne</taxon>
    </lineage>
</organism>
<reference evidence="2 3" key="1">
    <citation type="submission" date="2020-08" db="EMBL/GenBank/DDBJ databases">
        <authorList>
            <person name="Koutsovoulos G."/>
            <person name="Danchin GJ E."/>
        </authorList>
    </citation>
    <scope>NUCLEOTIDE SEQUENCE [LARGE SCALE GENOMIC DNA]</scope>
</reference>
<dbReference type="OrthoDB" id="5805700at2759"/>
<feature type="chain" id="PRO_5028346168" evidence="1">
    <location>
        <begin position="27"/>
        <end position="111"/>
    </location>
</feature>
<accession>A0A6V7X165</accession>
<name>A0A6V7X165_MELEN</name>
<evidence type="ECO:0000313" key="2">
    <source>
        <dbReference type="EMBL" id="CAD2193051.1"/>
    </source>
</evidence>
<dbReference type="Proteomes" id="UP000580250">
    <property type="component" value="Unassembled WGS sequence"/>
</dbReference>
<keyword evidence="1" id="KW-0732">Signal</keyword>
<comment type="caution">
    <text evidence="2">The sequence shown here is derived from an EMBL/GenBank/DDBJ whole genome shotgun (WGS) entry which is preliminary data.</text>
</comment>
<evidence type="ECO:0000313" key="3">
    <source>
        <dbReference type="Proteomes" id="UP000580250"/>
    </source>
</evidence>
<feature type="signal peptide" evidence="1">
    <location>
        <begin position="1"/>
        <end position="26"/>
    </location>
</feature>
<proteinExistence type="predicted"/>
<protein>
    <submittedName>
        <fullName evidence="2">Uncharacterized protein</fullName>
    </submittedName>
</protein>